<dbReference type="HOGENOM" id="CLU_2941940_0_0_1"/>
<dbReference type="InParanoid" id="H0EYP1"/>
<keyword evidence="2" id="KW-1185">Reference proteome</keyword>
<organism evidence="1 2">
    <name type="scientific">Glarea lozoyensis (strain ATCC 74030 / MF5533)</name>
    <dbReference type="NCBI Taxonomy" id="1104152"/>
    <lineage>
        <taxon>Eukaryota</taxon>
        <taxon>Fungi</taxon>
        <taxon>Dikarya</taxon>
        <taxon>Ascomycota</taxon>
        <taxon>Pezizomycotina</taxon>
        <taxon>Leotiomycetes</taxon>
        <taxon>Helotiales</taxon>
        <taxon>Helotiaceae</taxon>
        <taxon>Glarea</taxon>
    </lineage>
</organism>
<comment type="caution">
    <text evidence="1">The sequence shown here is derived from an EMBL/GenBank/DDBJ whole genome shotgun (WGS) entry which is preliminary data.</text>
</comment>
<gene>
    <name evidence="1" type="ORF">M7I_7948</name>
</gene>
<name>H0EYP1_GLAL7</name>
<dbReference type="EMBL" id="AGUE01000255">
    <property type="protein sequence ID" value="EHK96359.1"/>
    <property type="molecule type" value="Genomic_DNA"/>
</dbReference>
<accession>H0EYP1</accession>
<evidence type="ECO:0000313" key="1">
    <source>
        <dbReference type="EMBL" id="EHK96359.1"/>
    </source>
</evidence>
<dbReference type="Proteomes" id="UP000005446">
    <property type="component" value="Unassembled WGS sequence"/>
</dbReference>
<dbReference type="AlphaFoldDB" id="H0EYP1"/>
<reference evidence="1 2" key="1">
    <citation type="journal article" date="2012" name="Eukaryot. Cell">
        <title>Genome sequence of the fungus Glarea lozoyensis: the first genome sequence of a species from the Helotiaceae family.</title>
        <authorList>
            <person name="Youssar L."/>
            <person name="Gruening B.A."/>
            <person name="Erxleben A."/>
            <person name="Guenther S."/>
            <person name="Huettel W."/>
        </authorList>
    </citation>
    <scope>NUCLEOTIDE SEQUENCE [LARGE SCALE GENOMIC DNA]</scope>
    <source>
        <strain evidence="2">ATCC 74030 / MF5533</strain>
    </source>
</reference>
<evidence type="ECO:0000313" key="2">
    <source>
        <dbReference type="Proteomes" id="UP000005446"/>
    </source>
</evidence>
<protein>
    <submittedName>
        <fullName evidence="1">Uncharacterized protein</fullName>
    </submittedName>
</protein>
<proteinExistence type="predicted"/>
<sequence>MDSWRSGQIYGYEYSSIRKPGTSASRPSGEWPSTDGIRINVHPPDLGIILIRITPTYALT</sequence>